<dbReference type="PANTHER" id="PTHR47969:SF15">
    <property type="entry name" value="CHROMOSOME-ASSOCIATED KINESIN KIF4A-RELATED"/>
    <property type="match status" value="1"/>
</dbReference>
<comment type="subcellular location">
    <subcellularLocation>
        <location evidence="1">Cytoplasm</location>
    </subcellularLocation>
</comment>
<dbReference type="GO" id="GO:0005737">
    <property type="term" value="C:cytoplasm"/>
    <property type="evidence" value="ECO:0007669"/>
    <property type="project" value="UniProtKB-SubCell"/>
</dbReference>
<dbReference type="GeneID" id="107273852"/>
<feature type="compositionally biased region" description="Basic residues" evidence="7">
    <location>
        <begin position="308"/>
        <end position="317"/>
    </location>
</feature>
<reference evidence="9" key="1">
    <citation type="submission" date="2025-08" db="UniProtKB">
        <authorList>
            <consortium name="RefSeq"/>
        </authorList>
    </citation>
    <scope>IDENTIFICATION</scope>
</reference>
<dbReference type="GO" id="GO:0051231">
    <property type="term" value="P:spindle elongation"/>
    <property type="evidence" value="ECO:0007669"/>
    <property type="project" value="TreeGrafter"/>
</dbReference>
<evidence type="ECO:0000256" key="4">
    <source>
        <dbReference type="ARBA" id="ARBA00022840"/>
    </source>
</evidence>
<evidence type="ECO:0000256" key="3">
    <source>
        <dbReference type="ARBA" id="ARBA00022741"/>
    </source>
</evidence>
<dbReference type="GO" id="GO:0005524">
    <property type="term" value="F:ATP binding"/>
    <property type="evidence" value="ECO:0007669"/>
    <property type="project" value="UniProtKB-KW"/>
</dbReference>
<evidence type="ECO:0000256" key="5">
    <source>
        <dbReference type="ARBA" id="ARBA00023054"/>
    </source>
</evidence>
<keyword evidence="4" id="KW-0067">ATP-binding</keyword>
<dbReference type="InterPro" id="IPR027640">
    <property type="entry name" value="Kinesin-like_fam"/>
</dbReference>
<name>A0AAJ7RUG3_CEPCN</name>
<dbReference type="AlphaFoldDB" id="A0AAJ7RUG3"/>
<dbReference type="Proteomes" id="UP000694920">
    <property type="component" value="Unplaced"/>
</dbReference>
<keyword evidence="5 6" id="KW-0175">Coiled coil</keyword>
<proteinExistence type="predicted"/>
<evidence type="ECO:0000256" key="7">
    <source>
        <dbReference type="SAM" id="MobiDB-lite"/>
    </source>
</evidence>
<dbReference type="GO" id="GO:0007052">
    <property type="term" value="P:mitotic spindle organization"/>
    <property type="evidence" value="ECO:0007669"/>
    <property type="project" value="TreeGrafter"/>
</dbReference>
<organism evidence="8 9">
    <name type="scientific">Cephus cinctus</name>
    <name type="common">Wheat stem sawfly</name>
    <dbReference type="NCBI Taxonomy" id="211228"/>
    <lineage>
        <taxon>Eukaryota</taxon>
        <taxon>Metazoa</taxon>
        <taxon>Ecdysozoa</taxon>
        <taxon>Arthropoda</taxon>
        <taxon>Hexapoda</taxon>
        <taxon>Insecta</taxon>
        <taxon>Pterygota</taxon>
        <taxon>Neoptera</taxon>
        <taxon>Endopterygota</taxon>
        <taxon>Hymenoptera</taxon>
        <taxon>Cephoidea</taxon>
        <taxon>Cephidae</taxon>
        <taxon>Cephus</taxon>
    </lineage>
</organism>
<keyword evidence="2" id="KW-0963">Cytoplasm</keyword>
<dbReference type="GO" id="GO:0005875">
    <property type="term" value="C:microtubule associated complex"/>
    <property type="evidence" value="ECO:0007669"/>
    <property type="project" value="TreeGrafter"/>
</dbReference>
<dbReference type="GO" id="GO:0007018">
    <property type="term" value="P:microtubule-based movement"/>
    <property type="evidence" value="ECO:0007669"/>
    <property type="project" value="InterPro"/>
</dbReference>
<feature type="region of interest" description="Disordered" evidence="7">
    <location>
        <begin position="292"/>
        <end position="322"/>
    </location>
</feature>
<feature type="coiled-coil region" evidence="6">
    <location>
        <begin position="106"/>
        <end position="159"/>
    </location>
</feature>
<gene>
    <name evidence="9" type="primary">LOC107273852</name>
</gene>
<evidence type="ECO:0000313" key="9">
    <source>
        <dbReference type="RefSeq" id="XP_024946907.1"/>
    </source>
</evidence>
<accession>A0AAJ7RUG3</accession>
<dbReference type="GO" id="GO:0003777">
    <property type="term" value="F:microtubule motor activity"/>
    <property type="evidence" value="ECO:0007669"/>
    <property type="project" value="InterPro"/>
</dbReference>
<feature type="region of interest" description="Disordered" evidence="7">
    <location>
        <begin position="1"/>
        <end position="26"/>
    </location>
</feature>
<protein>
    <submittedName>
        <fullName evidence="9">Chromosome-associated kinesin KIF4 isoform X2</fullName>
    </submittedName>
</protein>
<sequence length="452" mass="53466">MRRETESFNRWKKAKEQELSKLKDQERKRQYQMMRMENHYSKQQNVLKRKVEEAHAINKRLKEALEVQRKVKQHSSEKNTNTENIKDWINQELELLFSVNNAELTLQRLLQDRSDHAVKLEKLKTDKMARESPTYQNDLDELVQNVELRSAQIAQLQREILESDQENRCKSRWQTVRSMADAKTALNIVFEIVGDIHKREIAKNWEYEELIDTCDQQHLKIRQSELQAIALKAEYEQKLAKLQSEYEQDVMDCIEHLRGTNENSNIENTENTWLKRELKMYKERCQALEQEREEAWKNNESANNSKTTGHKKTKKSKFTVDENQDPRVVWKDMFSDDSFGADDDNDNDPDWRKTPLYKRTRKTVSVLTDLSKDDVQPLKRSSGGEIKCSCKTNCSTRLCTCRRHKTSCSNCNCQTDICKNRNTKTTEFDYFPDDPRDTTVDDVAKRLKLEHA</sequence>
<evidence type="ECO:0000313" key="8">
    <source>
        <dbReference type="Proteomes" id="UP000694920"/>
    </source>
</evidence>
<dbReference type="RefSeq" id="XP_024946907.1">
    <property type="nucleotide sequence ID" value="XM_025091139.1"/>
</dbReference>
<evidence type="ECO:0000256" key="1">
    <source>
        <dbReference type="ARBA" id="ARBA00004496"/>
    </source>
</evidence>
<keyword evidence="3" id="KW-0547">Nucleotide-binding</keyword>
<evidence type="ECO:0000256" key="2">
    <source>
        <dbReference type="ARBA" id="ARBA00022490"/>
    </source>
</evidence>
<dbReference type="PANTHER" id="PTHR47969">
    <property type="entry name" value="CHROMOSOME-ASSOCIATED KINESIN KIF4A-RELATED"/>
    <property type="match status" value="1"/>
</dbReference>
<keyword evidence="8" id="KW-1185">Reference proteome</keyword>
<evidence type="ECO:0000256" key="6">
    <source>
        <dbReference type="SAM" id="Coils"/>
    </source>
</evidence>